<gene>
    <name evidence="2" type="ORF">NDU88_010944</name>
</gene>
<dbReference type="EMBL" id="JANPWB010000010">
    <property type="protein sequence ID" value="KAJ1144647.1"/>
    <property type="molecule type" value="Genomic_DNA"/>
</dbReference>
<organism evidence="2 3">
    <name type="scientific">Pleurodeles waltl</name>
    <name type="common">Iberian ribbed newt</name>
    <dbReference type="NCBI Taxonomy" id="8319"/>
    <lineage>
        <taxon>Eukaryota</taxon>
        <taxon>Metazoa</taxon>
        <taxon>Chordata</taxon>
        <taxon>Craniata</taxon>
        <taxon>Vertebrata</taxon>
        <taxon>Euteleostomi</taxon>
        <taxon>Amphibia</taxon>
        <taxon>Batrachia</taxon>
        <taxon>Caudata</taxon>
        <taxon>Salamandroidea</taxon>
        <taxon>Salamandridae</taxon>
        <taxon>Pleurodelinae</taxon>
        <taxon>Pleurodeles</taxon>
    </lineage>
</organism>
<sequence length="73" mass="8206">MPSPERPHCPARGGKVLHQPAGLRDGEIPRANRPRKRDEEQANSSRNLQEERSLLQKAFVFVPPPPEDVGVCR</sequence>
<evidence type="ECO:0000313" key="2">
    <source>
        <dbReference type="EMBL" id="KAJ1144647.1"/>
    </source>
</evidence>
<keyword evidence="3" id="KW-1185">Reference proteome</keyword>
<reference evidence="2" key="1">
    <citation type="journal article" date="2022" name="bioRxiv">
        <title>Sequencing and chromosome-scale assembly of the giantPleurodeles waltlgenome.</title>
        <authorList>
            <person name="Brown T."/>
            <person name="Elewa A."/>
            <person name="Iarovenko S."/>
            <person name="Subramanian E."/>
            <person name="Araus A.J."/>
            <person name="Petzold A."/>
            <person name="Susuki M."/>
            <person name="Suzuki K.-i.T."/>
            <person name="Hayashi T."/>
            <person name="Toyoda A."/>
            <person name="Oliveira C."/>
            <person name="Osipova E."/>
            <person name="Leigh N.D."/>
            <person name="Simon A."/>
            <person name="Yun M.H."/>
        </authorList>
    </citation>
    <scope>NUCLEOTIDE SEQUENCE</scope>
    <source>
        <strain evidence="2">20211129_DDA</strain>
        <tissue evidence="2">Liver</tissue>
    </source>
</reference>
<dbReference type="AlphaFoldDB" id="A0AAV7QYZ5"/>
<proteinExistence type="predicted"/>
<feature type="compositionally biased region" description="Basic and acidic residues" evidence="1">
    <location>
        <begin position="24"/>
        <end position="40"/>
    </location>
</feature>
<comment type="caution">
    <text evidence="2">The sequence shown here is derived from an EMBL/GenBank/DDBJ whole genome shotgun (WGS) entry which is preliminary data.</text>
</comment>
<evidence type="ECO:0000313" key="3">
    <source>
        <dbReference type="Proteomes" id="UP001066276"/>
    </source>
</evidence>
<protein>
    <submittedName>
        <fullName evidence="2">Uncharacterized protein</fullName>
    </submittedName>
</protein>
<accession>A0AAV7QYZ5</accession>
<evidence type="ECO:0000256" key="1">
    <source>
        <dbReference type="SAM" id="MobiDB-lite"/>
    </source>
</evidence>
<dbReference type="Proteomes" id="UP001066276">
    <property type="component" value="Chromosome 6"/>
</dbReference>
<name>A0AAV7QYZ5_PLEWA</name>
<feature type="region of interest" description="Disordered" evidence="1">
    <location>
        <begin position="1"/>
        <end position="51"/>
    </location>
</feature>